<sequence length="154" mass="16932">MHSPTIGAGHCLPRQIVPAMHPSIVQPIHVRPMILRYLDFDYSEDGEGGGTWDAMASVTGQHVEALHAEIAAVLHWAHERFGSQRGPIEEDGEWDYDLQAVEETSTGQSLRYDGARRRVVAEPGATGAPRHTVTLSLCGTQAFCETFRAHFGLE</sequence>
<dbReference type="Proteomes" id="UP000199317">
    <property type="component" value="Unassembled WGS sequence"/>
</dbReference>
<dbReference type="AlphaFoldDB" id="A0A1H0WQ73"/>
<dbReference type="EMBL" id="FNJL01000047">
    <property type="protein sequence ID" value="SDP92789.1"/>
    <property type="molecule type" value="Genomic_DNA"/>
</dbReference>
<protein>
    <submittedName>
        <fullName evidence="1">Uncharacterized protein</fullName>
    </submittedName>
</protein>
<gene>
    <name evidence="1" type="ORF">SAMN04489708_1473</name>
</gene>
<evidence type="ECO:0000313" key="1">
    <source>
        <dbReference type="EMBL" id="SDP92789.1"/>
    </source>
</evidence>
<organism evidence="1 2">
    <name type="scientific">Paracidovorax cattleyae</name>
    <dbReference type="NCBI Taxonomy" id="80868"/>
    <lineage>
        <taxon>Bacteria</taxon>
        <taxon>Pseudomonadati</taxon>
        <taxon>Pseudomonadota</taxon>
        <taxon>Betaproteobacteria</taxon>
        <taxon>Burkholderiales</taxon>
        <taxon>Comamonadaceae</taxon>
        <taxon>Paracidovorax</taxon>
    </lineage>
</organism>
<name>A0A1H0WQ73_9BURK</name>
<keyword evidence="2" id="KW-1185">Reference proteome</keyword>
<proteinExistence type="predicted"/>
<evidence type="ECO:0000313" key="2">
    <source>
        <dbReference type="Proteomes" id="UP000199317"/>
    </source>
</evidence>
<reference evidence="2" key="1">
    <citation type="submission" date="2016-10" db="EMBL/GenBank/DDBJ databases">
        <authorList>
            <person name="Varghese N."/>
            <person name="Submissions S."/>
        </authorList>
    </citation>
    <scope>NUCLEOTIDE SEQUENCE [LARGE SCALE GENOMIC DNA]</scope>
    <source>
        <strain evidence="2">DSM 17101</strain>
    </source>
</reference>
<accession>A0A1H0WQ73</accession>